<dbReference type="AlphaFoldDB" id="A0AAV7F8B5"/>
<dbReference type="SUPFAM" id="SSF48452">
    <property type="entry name" value="TPR-like"/>
    <property type="match status" value="1"/>
</dbReference>
<evidence type="ECO:0000256" key="2">
    <source>
        <dbReference type="SAM" id="MobiDB-lite"/>
    </source>
</evidence>
<organism evidence="3 4">
    <name type="scientific">Aristolochia fimbriata</name>
    <name type="common">White veined hardy Dutchman's pipe vine</name>
    <dbReference type="NCBI Taxonomy" id="158543"/>
    <lineage>
        <taxon>Eukaryota</taxon>
        <taxon>Viridiplantae</taxon>
        <taxon>Streptophyta</taxon>
        <taxon>Embryophyta</taxon>
        <taxon>Tracheophyta</taxon>
        <taxon>Spermatophyta</taxon>
        <taxon>Magnoliopsida</taxon>
        <taxon>Magnoliidae</taxon>
        <taxon>Piperales</taxon>
        <taxon>Aristolochiaceae</taxon>
        <taxon>Aristolochia</taxon>
    </lineage>
</organism>
<evidence type="ECO:0000313" key="3">
    <source>
        <dbReference type="EMBL" id="KAG9457184.1"/>
    </source>
</evidence>
<dbReference type="Pfam" id="PF13432">
    <property type="entry name" value="TPR_16"/>
    <property type="match status" value="1"/>
</dbReference>
<dbReference type="Proteomes" id="UP000825729">
    <property type="component" value="Unassembled WGS sequence"/>
</dbReference>
<dbReference type="Gene3D" id="1.25.40.10">
    <property type="entry name" value="Tetratricopeptide repeat domain"/>
    <property type="match status" value="1"/>
</dbReference>
<feature type="repeat" description="TPR" evidence="1">
    <location>
        <begin position="77"/>
        <end position="110"/>
    </location>
</feature>
<feature type="compositionally biased region" description="Basic and acidic residues" evidence="2">
    <location>
        <begin position="47"/>
        <end position="69"/>
    </location>
</feature>
<name>A0AAV7F8B5_ARIFI</name>
<dbReference type="SMART" id="SM00028">
    <property type="entry name" value="TPR"/>
    <property type="match status" value="3"/>
</dbReference>
<reference evidence="3 4" key="1">
    <citation type="submission" date="2021-07" db="EMBL/GenBank/DDBJ databases">
        <title>The Aristolochia fimbriata genome: insights into angiosperm evolution, floral development and chemical biosynthesis.</title>
        <authorList>
            <person name="Jiao Y."/>
        </authorList>
    </citation>
    <scope>NUCLEOTIDE SEQUENCE [LARGE SCALE GENOMIC DNA]</scope>
    <source>
        <strain evidence="3">IBCAS-2021</strain>
        <tissue evidence="3">Leaf</tissue>
    </source>
</reference>
<sequence>MSEREKRYPKSATEMKVTWKKTTSSKRSRQTLQAYPNLPFDSGEAQKSTEDVGACDEKTESLQNDRGEDQATHLRLAETFQSEGNQLAEEGKFREALGKWEAALNLTPEMSVLHEQKAQILLEIGDAWSAIKAAVRATELEPLWPEAWVTLGRAQLNFGEPDASLESFDRALSIKPDITEAQADRETALKLVRKRKQLHTSGLTNATESRYRVGDKTEC</sequence>
<gene>
    <name evidence="3" type="ORF">H6P81_001692</name>
</gene>
<feature type="repeat" description="TPR" evidence="1">
    <location>
        <begin position="145"/>
        <end position="178"/>
    </location>
</feature>
<dbReference type="PANTHER" id="PTHR15544">
    <property type="entry name" value="OSMOSIS RESPONSIVE FACTOR"/>
    <property type="match status" value="1"/>
</dbReference>
<proteinExistence type="predicted"/>
<keyword evidence="1" id="KW-0802">TPR repeat</keyword>
<comment type="caution">
    <text evidence="3">The sequence shown here is derived from an EMBL/GenBank/DDBJ whole genome shotgun (WGS) entry which is preliminary data.</text>
</comment>
<evidence type="ECO:0000313" key="4">
    <source>
        <dbReference type="Proteomes" id="UP000825729"/>
    </source>
</evidence>
<accession>A0AAV7F8B5</accession>
<dbReference type="PANTHER" id="PTHR15544:SF0">
    <property type="entry name" value="TETRATRICOPEPTIDE REPEAT PROTEIN 33"/>
    <property type="match status" value="1"/>
</dbReference>
<dbReference type="InterPro" id="IPR052658">
    <property type="entry name" value="TPR-containing"/>
</dbReference>
<dbReference type="InterPro" id="IPR011990">
    <property type="entry name" value="TPR-like_helical_dom_sf"/>
</dbReference>
<evidence type="ECO:0008006" key="5">
    <source>
        <dbReference type="Google" id="ProtNLM"/>
    </source>
</evidence>
<keyword evidence="4" id="KW-1185">Reference proteome</keyword>
<protein>
    <recommendedName>
        <fullName evidence="5">Tetratricopeptide repeat protein 33</fullName>
    </recommendedName>
</protein>
<dbReference type="PROSITE" id="PS50005">
    <property type="entry name" value="TPR"/>
    <property type="match status" value="2"/>
</dbReference>
<dbReference type="EMBL" id="JAINDJ010000002">
    <property type="protein sequence ID" value="KAG9457184.1"/>
    <property type="molecule type" value="Genomic_DNA"/>
</dbReference>
<feature type="region of interest" description="Disordered" evidence="2">
    <location>
        <begin position="1"/>
        <end position="69"/>
    </location>
</feature>
<dbReference type="InterPro" id="IPR019734">
    <property type="entry name" value="TPR_rpt"/>
</dbReference>
<evidence type="ECO:0000256" key="1">
    <source>
        <dbReference type="PROSITE-ProRule" id="PRU00339"/>
    </source>
</evidence>